<accession>A0A9P0H403</accession>
<dbReference type="EMBL" id="OV725078">
    <property type="protein sequence ID" value="CAH1392612.1"/>
    <property type="molecule type" value="Genomic_DNA"/>
</dbReference>
<organism evidence="1 2">
    <name type="scientific">Nezara viridula</name>
    <name type="common">Southern green stink bug</name>
    <name type="synonym">Cimex viridulus</name>
    <dbReference type="NCBI Taxonomy" id="85310"/>
    <lineage>
        <taxon>Eukaryota</taxon>
        <taxon>Metazoa</taxon>
        <taxon>Ecdysozoa</taxon>
        <taxon>Arthropoda</taxon>
        <taxon>Hexapoda</taxon>
        <taxon>Insecta</taxon>
        <taxon>Pterygota</taxon>
        <taxon>Neoptera</taxon>
        <taxon>Paraneoptera</taxon>
        <taxon>Hemiptera</taxon>
        <taxon>Heteroptera</taxon>
        <taxon>Panheteroptera</taxon>
        <taxon>Pentatomomorpha</taxon>
        <taxon>Pentatomoidea</taxon>
        <taxon>Pentatomidae</taxon>
        <taxon>Pentatominae</taxon>
        <taxon>Nezara</taxon>
    </lineage>
</organism>
<keyword evidence="2" id="KW-1185">Reference proteome</keyword>
<reference evidence="1" key="1">
    <citation type="submission" date="2022-01" db="EMBL/GenBank/DDBJ databases">
        <authorList>
            <person name="King R."/>
        </authorList>
    </citation>
    <scope>NUCLEOTIDE SEQUENCE</scope>
</reference>
<sequence length="34" mass="3814">MRSSPFLPPDPSPSQLDPLRSMLHILLLRVLAKS</sequence>
<dbReference type="Proteomes" id="UP001152798">
    <property type="component" value="Chromosome 2"/>
</dbReference>
<proteinExistence type="predicted"/>
<gene>
    <name evidence="1" type="ORF">NEZAVI_LOCUS3405</name>
</gene>
<evidence type="ECO:0000313" key="2">
    <source>
        <dbReference type="Proteomes" id="UP001152798"/>
    </source>
</evidence>
<name>A0A9P0H403_NEZVI</name>
<evidence type="ECO:0000313" key="1">
    <source>
        <dbReference type="EMBL" id="CAH1392612.1"/>
    </source>
</evidence>
<protein>
    <submittedName>
        <fullName evidence="1">Uncharacterized protein</fullName>
    </submittedName>
</protein>
<dbReference type="AlphaFoldDB" id="A0A9P0H403"/>